<feature type="active site" evidence="10 11">
    <location>
        <position position="147"/>
    </location>
</feature>
<dbReference type="PANTHER" id="PTHR30523">
    <property type="entry name" value="PHOSPHOENOLPYRUVATE CARBOXYLASE"/>
    <property type="match status" value="1"/>
</dbReference>
<evidence type="ECO:0000256" key="4">
    <source>
        <dbReference type="ARBA" id="ARBA00012305"/>
    </source>
</evidence>
<proteinExistence type="inferred from homology"/>
<name>A0A7Y9IUG8_9BURK</name>
<comment type="caution">
    <text evidence="14">The sequence shown here is derived from an EMBL/GenBank/DDBJ whole genome shotgun (WGS) entry which is preliminary data.</text>
</comment>
<dbReference type="Pfam" id="PF00311">
    <property type="entry name" value="PEPcase"/>
    <property type="match status" value="1"/>
</dbReference>
<dbReference type="AlphaFoldDB" id="A0A7Y9IUG8"/>
<dbReference type="PROSITE" id="PS00781">
    <property type="entry name" value="PEPCASE_1"/>
    <property type="match status" value="1"/>
</dbReference>
<evidence type="ECO:0000256" key="12">
    <source>
        <dbReference type="PROSITE-ProRule" id="PRU10112"/>
    </source>
</evidence>
<keyword evidence="7 10" id="KW-0456">Lyase</keyword>
<dbReference type="InterPro" id="IPR018129">
    <property type="entry name" value="PEP_COase_Lys_AS"/>
</dbReference>
<evidence type="ECO:0000256" key="2">
    <source>
        <dbReference type="ARBA" id="ARBA00003670"/>
    </source>
</evidence>
<feature type="active site" evidence="10 12">
    <location>
        <position position="592"/>
    </location>
</feature>
<keyword evidence="15" id="KW-1185">Reference proteome</keyword>
<dbReference type="GO" id="GO:0008964">
    <property type="term" value="F:phosphoenolpyruvate carboxylase activity"/>
    <property type="evidence" value="ECO:0007669"/>
    <property type="project" value="UniProtKB-UniRule"/>
</dbReference>
<dbReference type="NCBIfam" id="NF000584">
    <property type="entry name" value="PRK00009.1"/>
    <property type="match status" value="1"/>
</dbReference>
<dbReference type="RefSeq" id="WP_179585827.1">
    <property type="nucleotide sequence ID" value="NZ_JACBYR010000001.1"/>
</dbReference>
<comment type="subunit">
    <text evidence="10">Homotetramer.</text>
</comment>
<feature type="region of interest" description="Disordered" evidence="13">
    <location>
        <begin position="922"/>
        <end position="952"/>
    </location>
</feature>
<dbReference type="GO" id="GO:0000287">
    <property type="term" value="F:magnesium ion binding"/>
    <property type="evidence" value="ECO:0007669"/>
    <property type="project" value="UniProtKB-UniRule"/>
</dbReference>
<evidence type="ECO:0000256" key="7">
    <source>
        <dbReference type="ARBA" id="ARBA00023239"/>
    </source>
</evidence>
<protein>
    <recommendedName>
        <fullName evidence="5 10">Phosphoenolpyruvate carboxylase</fullName>
        <shortName evidence="10">PEPC</shortName>
        <shortName evidence="10">PEPCase</shortName>
        <ecNumber evidence="4 10">4.1.1.31</ecNumber>
    </recommendedName>
</protein>
<reference evidence="14 15" key="1">
    <citation type="submission" date="2020-07" db="EMBL/GenBank/DDBJ databases">
        <title>Genomic Encyclopedia of Type Strains, Phase IV (KMG-V): Genome sequencing to study the core and pangenomes of soil and plant-associated prokaryotes.</title>
        <authorList>
            <person name="Whitman W."/>
        </authorList>
    </citation>
    <scope>NUCLEOTIDE SEQUENCE [LARGE SCALE GENOMIC DNA]</scope>
    <source>
        <strain evidence="14 15">SAS40</strain>
    </source>
</reference>
<evidence type="ECO:0000256" key="10">
    <source>
        <dbReference type="HAMAP-Rule" id="MF_00595"/>
    </source>
</evidence>
<organism evidence="14 15">
    <name type="scientific">Pigmentiphaga litoralis</name>
    <dbReference type="NCBI Taxonomy" id="516702"/>
    <lineage>
        <taxon>Bacteria</taxon>
        <taxon>Pseudomonadati</taxon>
        <taxon>Pseudomonadota</taxon>
        <taxon>Betaproteobacteria</taxon>
        <taxon>Burkholderiales</taxon>
        <taxon>Alcaligenaceae</taxon>
        <taxon>Pigmentiphaga</taxon>
    </lineage>
</organism>
<dbReference type="Gene3D" id="1.20.1440.90">
    <property type="entry name" value="Phosphoenolpyruvate/pyruvate domain"/>
    <property type="match status" value="1"/>
</dbReference>
<dbReference type="PRINTS" id="PR00150">
    <property type="entry name" value="PEPCARBXLASE"/>
</dbReference>
<evidence type="ECO:0000256" key="6">
    <source>
        <dbReference type="ARBA" id="ARBA00022842"/>
    </source>
</evidence>
<dbReference type="GO" id="GO:0006099">
    <property type="term" value="P:tricarboxylic acid cycle"/>
    <property type="evidence" value="ECO:0007669"/>
    <property type="project" value="InterPro"/>
</dbReference>
<evidence type="ECO:0000313" key="15">
    <source>
        <dbReference type="Proteomes" id="UP000542125"/>
    </source>
</evidence>
<dbReference type="GO" id="GO:0005829">
    <property type="term" value="C:cytosol"/>
    <property type="evidence" value="ECO:0007669"/>
    <property type="project" value="TreeGrafter"/>
</dbReference>
<sequence length="970" mass="106909">MTTASAAPDLPFRNDIRLLGRLLGDVIRASEGEHVFDTIETVRRNAVKFRRDGDEGDGKALEKRLKQLSPDDTNSVVRAFSYFLHLANIAEDRDQNRQRRAQWLENDTPTRGTLRDAVAGLKSRGVTPAKIRQALHTAVMSPVLTAHPTEVQRKSTLDVHREIARLLQDRDAPHTPDEAYEKSLELLGRIDTLWQTRMLRYTKLTVADEIENALSFYRSTFLTVIPQIYAHLSRLLGREATDPFAPLPPPMTPFLTMGSWIGGDRDGNPNVDANTLQLALLRQTATAVEFYLDETHALGAELSMTTLLTPASEALLELAESSGDTSSHRADEPYRRALVGIYARIGATGKKLTGRDLARRAAPPAEPYGSPDELAADLTVIADSLVEHHAAPIARLRLAALRQAVSVFGFHLATIDLRQSSDVHERTLAELFARAGVQGDYAALTEDERVALLRDELTQARPLGSPWMAYSEETQRELNIFRAAAKARADYGPQALQHAIVSHTETVSDLLEVLVLQKETGLIAPGADPTGKRPPDVGEGLIVVPLFETIPDLVNGPGIMSRYLDLPEVRARVKHAQYGVQEVMLGYSDSNKDGGFLTSNWSLYEAERALVDVFSQRKVRLRLFHGRGGTVGRGGGSSFDAILAQPPGTVAGQIRLTEQGEVIQSKYKDADIGRWHLELLTAATLEASLVDPAEAKQAEDKLFAEFGPTMQFLSDTAMRTYRALVYETPGFADYFFAATPLSEISELNIGSRPAARKSTGRIEDLRAIPWGFSWGQCRLLLPGWYGVGSAIEAYLRGGPDSGAEGKRSDRLRHLRDMSQRWPFFKTLLSNMEMVLAKTDLAIASRYALLVEDRALRNRIFGAMRDELERTIAALKLITGQRQLLADNPSLARSLRDRIAYIDPLNHLQIELIRRYRSAQRDAAGKASKKSAGGKSGKAGKAKDVAAPDERTQRGIHLTINGIAAGLRNTG</sequence>
<evidence type="ECO:0000256" key="3">
    <source>
        <dbReference type="ARBA" id="ARBA00008346"/>
    </source>
</evidence>
<dbReference type="PANTHER" id="PTHR30523:SF6">
    <property type="entry name" value="PHOSPHOENOLPYRUVATE CARBOXYLASE"/>
    <property type="match status" value="1"/>
</dbReference>
<evidence type="ECO:0000256" key="8">
    <source>
        <dbReference type="ARBA" id="ARBA00023300"/>
    </source>
</evidence>
<evidence type="ECO:0000313" key="14">
    <source>
        <dbReference type="EMBL" id="NYE82718.1"/>
    </source>
</evidence>
<dbReference type="InterPro" id="IPR033129">
    <property type="entry name" value="PEPCASE_His_AS"/>
</dbReference>
<dbReference type="GO" id="GO:0006107">
    <property type="term" value="P:oxaloacetate metabolic process"/>
    <property type="evidence" value="ECO:0007669"/>
    <property type="project" value="UniProtKB-UniRule"/>
</dbReference>
<accession>A0A7Y9IUG8</accession>
<dbReference type="InterPro" id="IPR021135">
    <property type="entry name" value="PEP_COase"/>
</dbReference>
<feature type="compositionally biased region" description="Basic and acidic residues" evidence="13">
    <location>
        <begin position="940"/>
        <end position="952"/>
    </location>
</feature>
<dbReference type="InterPro" id="IPR022805">
    <property type="entry name" value="PEP_COase_bac/pln-type"/>
</dbReference>
<evidence type="ECO:0000256" key="1">
    <source>
        <dbReference type="ARBA" id="ARBA00001946"/>
    </source>
</evidence>
<dbReference type="EC" id="4.1.1.31" evidence="4 10"/>
<evidence type="ECO:0000256" key="11">
    <source>
        <dbReference type="PROSITE-ProRule" id="PRU10111"/>
    </source>
</evidence>
<evidence type="ECO:0000256" key="9">
    <source>
        <dbReference type="ARBA" id="ARBA00048995"/>
    </source>
</evidence>
<dbReference type="Proteomes" id="UP000542125">
    <property type="component" value="Unassembled WGS sequence"/>
</dbReference>
<dbReference type="HAMAP" id="MF_00595">
    <property type="entry name" value="PEPcase_type1"/>
    <property type="match status" value="1"/>
</dbReference>
<comment type="cofactor">
    <cofactor evidence="1 10">
        <name>Mg(2+)</name>
        <dbReference type="ChEBI" id="CHEBI:18420"/>
    </cofactor>
</comment>
<evidence type="ECO:0000256" key="5">
    <source>
        <dbReference type="ARBA" id="ARBA00022419"/>
    </source>
</evidence>
<keyword evidence="8 10" id="KW-0120">Carbon dioxide fixation</keyword>
<dbReference type="PROSITE" id="PS00393">
    <property type="entry name" value="PEPCASE_2"/>
    <property type="match status" value="1"/>
</dbReference>
<dbReference type="SUPFAM" id="SSF51621">
    <property type="entry name" value="Phosphoenolpyruvate/pyruvate domain"/>
    <property type="match status" value="1"/>
</dbReference>
<comment type="function">
    <text evidence="2 10">Forms oxaloacetate, a four-carbon dicarboxylic acid source for the tricarboxylic acid cycle.</text>
</comment>
<dbReference type="InterPro" id="IPR015813">
    <property type="entry name" value="Pyrv/PenolPyrv_kinase-like_dom"/>
</dbReference>
<evidence type="ECO:0000256" key="13">
    <source>
        <dbReference type="SAM" id="MobiDB-lite"/>
    </source>
</evidence>
<dbReference type="GO" id="GO:0015977">
    <property type="term" value="P:carbon fixation"/>
    <property type="evidence" value="ECO:0007669"/>
    <property type="project" value="UniProtKB-UniRule"/>
</dbReference>
<comment type="similarity">
    <text evidence="3 10">Belongs to the PEPCase type 1 family.</text>
</comment>
<dbReference type="EMBL" id="JACBYR010000001">
    <property type="protein sequence ID" value="NYE82718.1"/>
    <property type="molecule type" value="Genomic_DNA"/>
</dbReference>
<comment type="catalytic activity">
    <reaction evidence="9 10">
        <text>oxaloacetate + phosphate = phosphoenolpyruvate + hydrogencarbonate</text>
        <dbReference type="Rhea" id="RHEA:28370"/>
        <dbReference type="ChEBI" id="CHEBI:16452"/>
        <dbReference type="ChEBI" id="CHEBI:17544"/>
        <dbReference type="ChEBI" id="CHEBI:43474"/>
        <dbReference type="ChEBI" id="CHEBI:58702"/>
        <dbReference type="EC" id="4.1.1.31"/>
    </reaction>
</comment>
<gene>
    <name evidence="10" type="primary">ppc</name>
    <name evidence="14" type="ORF">FHW18_001989</name>
</gene>
<keyword evidence="14" id="KW-0670">Pyruvate</keyword>
<keyword evidence="6 10" id="KW-0460">Magnesium</keyword>